<keyword evidence="3" id="KW-1185">Reference proteome</keyword>
<evidence type="ECO:0000256" key="1">
    <source>
        <dbReference type="SAM" id="MobiDB-lite"/>
    </source>
</evidence>
<feature type="compositionally biased region" description="Acidic residues" evidence="1">
    <location>
        <begin position="575"/>
        <end position="586"/>
    </location>
</feature>
<sequence length="731" mass="79150">MSGDRPTSRQDTRSLPVALGCLGSNLPVYYSFGDPNAHPPTPKDTPTSSVFPSPVFERPKNHQGSFDESASGWTTRFTEEYPVFNSPPGNPGALQGQFLDFSASTAFLSSPGHKRPLSTENVAAQIASHVNHLSPNPNLPLPPVDPSRRLLSSPGPLATGSCLIEGHQHSFQQGPAKKTCREAAQDVPTQTATPPPSGSGRSRERKIAPKLPTETMQDDQVFGQEFVVDAAQQQNMANFVATSADMFAYPIPGPATASAFTDSRSFWDTDVGGMDIDFSPAGADVFQVSNHRPMNSLDWEKQNQMFQETAAVPRQHQENQTQPTRKERALAPKPSVNIDTSTPDMTMFSASFPTPVEDAFAMMNQGNGVDPGLLFTRPPSSSMDAAMFDPMAQPALMQSFSQADLARSPMKQPMKGELRRSASAKDTMTSRKVDRASASSPVKSLGRPGLSRSSSENRGKKPPGRASTLPTLAPAIRPAPQQNPPRPTAQTARSNGRTSPIKNHHHRPSTLSSIPEATGSRLRTSVKFTIDSRGRARAETTTVIEEGEEGDAVRTIIRNRKKSRSRSRSKHWDASEDDESSTDDEPIIIPSRNTSFALPDARKPTLAESFHSSHRGISEQDPSSLGICYNELDSAHNDAESEAETVMNWPQTGRGDAASELRKVVENKKMSLNTSQRFVSGPPYSSARTSSPTTSTDASLPTPSAVGGSLIRCVCDTTTSRINRDGYLVQW</sequence>
<evidence type="ECO:0000313" key="2">
    <source>
        <dbReference type="EMBL" id="RYO77975.1"/>
    </source>
</evidence>
<evidence type="ECO:0008006" key="4">
    <source>
        <dbReference type="Google" id="ProtNLM"/>
    </source>
</evidence>
<feature type="region of interest" description="Disordered" evidence="1">
    <location>
        <begin position="32"/>
        <end position="72"/>
    </location>
</feature>
<accession>A0ABY0GZD3</accession>
<feature type="region of interest" description="Disordered" evidence="1">
    <location>
        <begin position="312"/>
        <end position="344"/>
    </location>
</feature>
<dbReference type="EMBL" id="QJNS01000417">
    <property type="protein sequence ID" value="RYO77975.1"/>
    <property type="molecule type" value="Genomic_DNA"/>
</dbReference>
<protein>
    <recommendedName>
        <fullName evidence="4">Ig-like domain-containing protein</fullName>
    </recommendedName>
</protein>
<feature type="compositionally biased region" description="Polar residues" evidence="1">
    <location>
        <begin position="509"/>
        <end position="527"/>
    </location>
</feature>
<name>A0ABY0GZD3_9PEZI</name>
<evidence type="ECO:0000313" key="3">
    <source>
        <dbReference type="Proteomes" id="UP000294003"/>
    </source>
</evidence>
<gene>
    <name evidence="2" type="ORF">DL762_008950</name>
</gene>
<feature type="region of interest" description="Disordered" evidence="1">
    <location>
        <begin position="672"/>
        <end position="703"/>
    </location>
</feature>
<organism evidence="2 3">
    <name type="scientific">Monosporascus cannonballus</name>
    <dbReference type="NCBI Taxonomy" id="155416"/>
    <lineage>
        <taxon>Eukaryota</taxon>
        <taxon>Fungi</taxon>
        <taxon>Dikarya</taxon>
        <taxon>Ascomycota</taxon>
        <taxon>Pezizomycotina</taxon>
        <taxon>Sordariomycetes</taxon>
        <taxon>Xylariomycetidae</taxon>
        <taxon>Xylariales</taxon>
        <taxon>Xylariales incertae sedis</taxon>
        <taxon>Monosporascus</taxon>
    </lineage>
</organism>
<proteinExistence type="predicted"/>
<feature type="compositionally biased region" description="Low complexity" evidence="1">
    <location>
        <begin position="444"/>
        <end position="454"/>
    </location>
</feature>
<feature type="region of interest" description="Disordered" evidence="1">
    <location>
        <begin position="180"/>
        <end position="204"/>
    </location>
</feature>
<feature type="region of interest" description="Disordered" evidence="1">
    <location>
        <begin position="404"/>
        <end position="543"/>
    </location>
</feature>
<dbReference type="Proteomes" id="UP000294003">
    <property type="component" value="Unassembled WGS sequence"/>
</dbReference>
<feature type="compositionally biased region" description="Basic residues" evidence="1">
    <location>
        <begin position="560"/>
        <end position="569"/>
    </location>
</feature>
<feature type="compositionally biased region" description="Polar residues" evidence="1">
    <location>
        <begin position="488"/>
        <end position="501"/>
    </location>
</feature>
<feature type="compositionally biased region" description="Low complexity" evidence="1">
    <location>
        <begin position="682"/>
        <end position="703"/>
    </location>
</feature>
<feature type="compositionally biased region" description="Polar residues" evidence="1">
    <location>
        <begin position="62"/>
        <end position="72"/>
    </location>
</feature>
<feature type="region of interest" description="Disordered" evidence="1">
    <location>
        <begin position="560"/>
        <end position="589"/>
    </location>
</feature>
<reference evidence="2 3" key="1">
    <citation type="submission" date="2018-06" db="EMBL/GenBank/DDBJ databases">
        <title>Complete Genomes of Monosporascus.</title>
        <authorList>
            <person name="Robinson A.J."/>
            <person name="Natvig D.O."/>
        </authorList>
    </citation>
    <scope>NUCLEOTIDE SEQUENCE [LARGE SCALE GENOMIC DNA]</scope>
    <source>
        <strain evidence="2 3">CBS 609.92</strain>
    </source>
</reference>
<comment type="caution">
    <text evidence="2">The sequence shown here is derived from an EMBL/GenBank/DDBJ whole genome shotgun (WGS) entry which is preliminary data.</text>
</comment>